<dbReference type="InterPro" id="IPR045249">
    <property type="entry name" value="HARBI1-like"/>
</dbReference>
<sequence>MSTAMQIIVEEEVRRESRLRRHRRTHGRYAKTILPAYQHRPSEFRKTCRLTPVQFDQLLQAVRPFMPGAGNQRIRTAERLSLTLEYIATGSSLTSLASSYRTAVSTASMIVRETLKAIYMALGDNIRLPSAADEWTAKAERFKELWNLPLCVGVVDVKVIKIQALANSNSTNFSIVLLGVVDADGRFLCANVGREDRNDEIYEDLAENLENLPAAGLLPDSNILCPFYFVGGSKLPLQSWLMKPFAEATTQQEIAFNDRLSCMRQIVEKSFDALSRRFHILGRAIDMQEGAASDLVRAAVTLHNFLLDTREQIITDDLAVGIKMESNRGIVVVNELNEPRIDGNMVRKRLMRYMIEAQAVDESVELQAVKTEC</sequence>
<dbReference type="PANTHER" id="PTHR22930:SF269">
    <property type="entry name" value="NUCLEASE HARBI1-LIKE PROTEIN"/>
    <property type="match status" value="1"/>
</dbReference>
<reference evidence="10" key="2">
    <citation type="submission" date="2018-11" db="EMBL/GenBank/DDBJ databases">
        <authorList>
            <consortium name="Pathogen Informatics"/>
        </authorList>
    </citation>
    <scope>NUCLEOTIDE SEQUENCE [LARGE SCALE GENOMIC DNA]</scope>
</reference>
<evidence type="ECO:0000256" key="1">
    <source>
        <dbReference type="ARBA" id="ARBA00001968"/>
    </source>
</evidence>
<evidence type="ECO:0000313" key="11">
    <source>
        <dbReference type="Proteomes" id="UP000031036"/>
    </source>
</evidence>
<dbReference type="Proteomes" id="UP000031036">
    <property type="component" value="Unassembled WGS sequence"/>
</dbReference>
<dbReference type="GO" id="GO:0004518">
    <property type="term" value="F:nuclease activity"/>
    <property type="evidence" value="ECO:0007669"/>
    <property type="project" value="UniProtKB-KW"/>
</dbReference>
<reference evidence="9 11" key="1">
    <citation type="submission" date="2014-11" db="EMBL/GenBank/DDBJ databases">
        <title>Genetic blueprint of the zoonotic pathogen Toxocara canis.</title>
        <authorList>
            <person name="Zhu X.-Q."/>
            <person name="Korhonen P.K."/>
            <person name="Cai H."/>
            <person name="Young N.D."/>
            <person name="Nejsum P."/>
            <person name="von Samson-Himmelstjerna G."/>
            <person name="Boag P.R."/>
            <person name="Tan P."/>
            <person name="Li Q."/>
            <person name="Min J."/>
            <person name="Yang Y."/>
            <person name="Wang X."/>
            <person name="Fang X."/>
            <person name="Hall R.S."/>
            <person name="Hofmann A."/>
            <person name="Sternberg P.W."/>
            <person name="Jex A.R."/>
            <person name="Gasser R.B."/>
        </authorList>
    </citation>
    <scope>NUCLEOTIDE SEQUENCE [LARGE SCALE GENOMIC DNA]</scope>
    <source>
        <strain evidence="9">PN_DK_2014</strain>
    </source>
</reference>
<evidence type="ECO:0000259" key="8">
    <source>
        <dbReference type="Pfam" id="PF13359"/>
    </source>
</evidence>
<dbReference type="OrthoDB" id="5874107at2759"/>
<evidence type="ECO:0000313" key="10">
    <source>
        <dbReference type="EMBL" id="VDM38679.1"/>
    </source>
</evidence>
<evidence type="ECO:0000256" key="3">
    <source>
        <dbReference type="ARBA" id="ARBA00006958"/>
    </source>
</evidence>
<evidence type="ECO:0000256" key="7">
    <source>
        <dbReference type="ARBA" id="ARBA00023242"/>
    </source>
</evidence>
<evidence type="ECO:0000256" key="2">
    <source>
        <dbReference type="ARBA" id="ARBA00004123"/>
    </source>
</evidence>
<keyword evidence="6" id="KW-0378">Hydrolase</keyword>
<proteinExistence type="inferred from homology"/>
<dbReference type="GO" id="GO:0016787">
    <property type="term" value="F:hydrolase activity"/>
    <property type="evidence" value="ECO:0007669"/>
    <property type="project" value="UniProtKB-KW"/>
</dbReference>
<dbReference type="OMA" id="TEYNMKP"/>
<organism evidence="9 11">
    <name type="scientific">Toxocara canis</name>
    <name type="common">Canine roundworm</name>
    <dbReference type="NCBI Taxonomy" id="6265"/>
    <lineage>
        <taxon>Eukaryota</taxon>
        <taxon>Metazoa</taxon>
        <taxon>Ecdysozoa</taxon>
        <taxon>Nematoda</taxon>
        <taxon>Chromadorea</taxon>
        <taxon>Rhabditida</taxon>
        <taxon>Spirurina</taxon>
        <taxon>Ascaridomorpha</taxon>
        <taxon>Ascaridoidea</taxon>
        <taxon>Toxocaridae</taxon>
        <taxon>Toxocara</taxon>
    </lineage>
</organism>
<keyword evidence="4" id="KW-0540">Nuclease</keyword>
<dbReference type="STRING" id="6265.A0A0B2V8E9"/>
<dbReference type="GO" id="GO:0005634">
    <property type="term" value="C:nucleus"/>
    <property type="evidence" value="ECO:0007669"/>
    <property type="project" value="UniProtKB-SubCell"/>
</dbReference>
<evidence type="ECO:0000313" key="9">
    <source>
        <dbReference type="EMBL" id="KHN77784.1"/>
    </source>
</evidence>
<keyword evidence="11" id="KW-1185">Reference proteome</keyword>
<dbReference type="EMBL" id="UYWY01019666">
    <property type="protein sequence ID" value="VDM38679.1"/>
    <property type="molecule type" value="Genomic_DNA"/>
</dbReference>
<accession>A0A0B2V8E9</accession>
<evidence type="ECO:0000256" key="5">
    <source>
        <dbReference type="ARBA" id="ARBA00022723"/>
    </source>
</evidence>
<name>A0A0B2V8E9_TOXCA</name>
<comment type="similarity">
    <text evidence="3">Belongs to the HARBI1 family.</text>
</comment>
<dbReference type="EMBL" id="JPKZ01002225">
    <property type="protein sequence ID" value="KHN77784.1"/>
    <property type="molecule type" value="Genomic_DNA"/>
</dbReference>
<dbReference type="Pfam" id="PF13359">
    <property type="entry name" value="DDE_Tnp_4"/>
    <property type="match status" value="1"/>
</dbReference>
<dbReference type="AlphaFoldDB" id="A0A0B2V8E9"/>
<feature type="domain" description="DDE Tnp4" evidence="8">
    <location>
        <begin position="167"/>
        <end position="304"/>
    </location>
</feature>
<dbReference type="PANTHER" id="PTHR22930">
    <property type="match status" value="1"/>
</dbReference>
<evidence type="ECO:0000256" key="6">
    <source>
        <dbReference type="ARBA" id="ARBA00022801"/>
    </source>
</evidence>
<evidence type="ECO:0000256" key="4">
    <source>
        <dbReference type="ARBA" id="ARBA00022722"/>
    </source>
</evidence>
<keyword evidence="5" id="KW-0479">Metal-binding</keyword>
<gene>
    <name evidence="9" type="primary">HARBI1</name>
    <name evidence="9" type="ORF">Tcan_03527</name>
    <name evidence="10" type="ORF">TCNE_LOCUS7358</name>
</gene>
<dbReference type="InterPro" id="IPR027806">
    <property type="entry name" value="HARBI1_dom"/>
</dbReference>
<dbReference type="GO" id="GO:0046872">
    <property type="term" value="F:metal ion binding"/>
    <property type="evidence" value="ECO:0007669"/>
    <property type="project" value="UniProtKB-KW"/>
</dbReference>
<comment type="cofactor">
    <cofactor evidence="1">
        <name>a divalent metal cation</name>
        <dbReference type="ChEBI" id="CHEBI:60240"/>
    </cofactor>
</comment>
<comment type="subcellular location">
    <subcellularLocation>
        <location evidence="2">Nucleus</location>
    </subcellularLocation>
</comment>
<keyword evidence="7" id="KW-0539">Nucleus</keyword>
<protein>
    <submittedName>
        <fullName evidence="9">Putative nuclease HARBI1</fullName>
    </submittedName>
</protein>